<gene>
    <name evidence="5" type="ORF">GFSPODELE1_LOCUS5091</name>
</gene>
<keyword evidence="3" id="KW-0539">Nucleus</keyword>
<evidence type="ECO:0000256" key="1">
    <source>
        <dbReference type="ARBA" id="ARBA00004123"/>
    </source>
</evidence>
<evidence type="ECO:0000313" key="5">
    <source>
        <dbReference type="EMBL" id="CAL1704667.1"/>
    </source>
</evidence>
<name>A0ABP1DDK7_9APHY</name>
<sequence length="353" mass="39422">MSSNSSNPEPQGTNSDTESPDFPADWKSAVRPTTIRQVLGAELPFISADFRIGGHSIQTISVVANVIRVDQRSDDHIRKDHYVLDDGSSRGWIYAFHELPADAPLFDPPPDYVRVLGTLFVLGHKNAIRATRVLPVEDPHEVYLHLLDAMVVTLIHTKRRPPQDFASHEINQVHPMSSQSNVVAADQTSEILSVSQNSLPIRDSSPSRPPSAVPDTGDQTFGDESDNQSSISSSSTYLTAVVDDTIESPLPTSFSDLQLDHDMSAGTHLKRDPYSHLSTLQRDILLQVMNAAQQLHTPRLHVTTIRDCVRPGLWSKSEDISDALDYLVTQKYLCTDKDLLYYWIRNVSWDFEI</sequence>
<dbReference type="Gene3D" id="2.40.50.140">
    <property type="entry name" value="Nucleic acid-binding proteins"/>
    <property type="match status" value="1"/>
</dbReference>
<dbReference type="PANTHER" id="PTHR13989">
    <property type="entry name" value="REPLICATION PROTEIN A-RELATED"/>
    <property type="match status" value="1"/>
</dbReference>
<evidence type="ECO:0000256" key="3">
    <source>
        <dbReference type="ARBA" id="ARBA00023242"/>
    </source>
</evidence>
<evidence type="ECO:0000256" key="4">
    <source>
        <dbReference type="SAM" id="MobiDB-lite"/>
    </source>
</evidence>
<dbReference type="InterPro" id="IPR012340">
    <property type="entry name" value="NA-bd_OB-fold"/>
</dbReference>
<dbReference type="EMBL" id="OZ037946">
    <property type="protein sequence ID" value="CAL1704667.1"/>
    <property type="molecule type" value="Genomic_DNA"/>
</dbReference>
<dbReference type="InterPro" id="IPR040260">
    <property type="entry name" value="RFA2-like"/>
</dbReference>
<feature type="compositionally biased region" description="Polar residues" evidence="4">
    <location>
        <begin position="1"/>
        <end position="17"/>
    </location>
</feature>
<evidence type="ECO:0008006" key="7">
    <source>
        <dbReference type="Google" id="ProtNLM"/>
    </source>
</evidence>
<dbReference type="Proteomes" id="UP001497453">
    <property type="component" value="Chromosome 3"/>
</dbReference>
<evidence type="ECO:0000256" key="2">
    <source>
        <dbReference type="ARBA" id="ARBA00023125"/>
    </source>
</evidence>
<proteinExistence type="predicted"/>
<feature type="region of interest" description="Disordered" evidence="4">
    <location>
        <begin position="198"/>
        <end position="233"/>
    </location>
</feature>
<reference evidence="6" key="1">
    <citation type="submission" date="2024-04" db="EMBL/GenBank/DDBJ databases">
        <authorList>
            <person name="Shaw F."/>
            <person name="Minotto A."/>
        </authorList>
    </citation>
    <scope>NUCLEOTIDE SEQUENCE [LARGE SCALE GENOMIC DNA]</scope>
</reference>
<evidence type="ECO:0000313" key="6">
    <source>
        <dbReference type="Proteomes" id="UP001497453"/>
    </source>
</evidence>
<comment type="subcellular location">
    <subcellularLocation>
        <location evidence="1">Nucleus</location>
    </subcellularLocation>
</comment>
<keyword evidence="6" id="KW-1185">Reference proteome</keyword>
<dbReference type="SUPFAM" id="SSF50249">
    <property type="entry name" value="Nucleic acid-binding proteins"/>
    <property type="match status" value="1"/>
</dbReference>
<organism evidence="5 6">
    <name type="scientific">Somion occarium</name>
    <dbReference type="NCBI Taxonomy" id="3059160"/>
    <lineage>
        <taxon>Eukaryota</taxon>
        <taxon>Fungi</taxon>
        <taxon>Dikarya</taxon>
        <taxon>Basidiomycota</taxon>
        <taxon>Agaricomycotina</taxon>
        <taxon>Agaricomycetes</taxon>
        <taxon>Polyporales</taxon>
        <taxon>Cerrenaceae</taxon>
        <taxon>Somion</taxon>
    </lineage>
</organism>
<feature type="region of interest" description="Disordered" evidence="4">
    <location>
        <begin position="1"/>
        <end position="26"/>
    </location>
</feature>
<keyword evidence="2" id="KW-0238">DNA-binding</keyword>
<accession>A0ABP1DDK7</accession>
<dbReference type="PANTHER" id="PTHR13989:SF16">
    <property type="entry name" value="REPLICATION PROTEIN A2"/>
    <property type="match status" value="1"/>
</dbReference>
<protein>
    <recommendedName>
        <fullName evidence="7">Replication protein A C-terminal domain-containing protein</fullName>
    </recommendedName>
</protein>